<protein>
    <submittedName>
        <fullName evidence="2">Uncharacterized protein</fullName>
    </submittedName>
</protein>
<name>A0A4C1YSW4_EUMVA</name>
<dbReference type="EMBL" id="BGZK01001344">
    <property type="protein sequence ID" value="GBP77739.1"/>
    <property type="molecule type" value="Genomic_DNA"/>
</dbReference>
<dbReference type="AlphaFoldDB" id="A0A4C1YSW4"/>
<gene>
    <name evidence="2" type="ORF">EVAR_55403_1</name>
</gene>
<proteinExistence type="predicted"/>
<feature type="compositionally biased region" description="Low complexity" evidence="1">
    <location>
        <begin position="1"/>
        <end position="10"/>
    </location>
</feature>
<feature type="region of interest" description="Disordered" evidence="1">
    <location>
        <begin position="1"/>
        <end position="51"/>
    </location>
</feature>
<comment type="caution">
    <text evidence="2">The sequence shown here is derived from an EMBL/GenBank/DDBJ whole genome shotgun (WGS) entry which is preliminary data.</text>
</comment>
<dbReference type="Proteomes" id="UP000299102">
    <property type="component" value="Unassembled WGS sequence"/>
</dbReference>
<evidence type="ECO:0000313" key="3">
    <source>
        <dbReference type="Proteomes" id="UP000299102"/>
    </source>
</evidence>
<accession>A0A4C1YSW4</accession>
<sequence>MCNHAVTARGPTPPPPPLSRRRSRTRVRANRSDLGDRPAVPPEDTQRGRTRRGCGVSRYLFTNTKNLNLSKWYFFGYVKREVTTLFKTKSHSSVIYSVTFSRHAASRLSSM</sequence>
<reference evidence="2 3" key="1">
    <citation type="journal article" date="2019" name="Commun. Biol.">
        <title>The bagworm genome reveals a unique fibroin gene that provides high tensile strength.</title>
        <authorList>
            <person name="Kono N."/>
            <person name="Nakamura H."/>
            <person name="Ohtoshi R."/>
            <person name="Tomita M."/>
            <person name="Numata K."/>
            <person name="Arakawa K."/>
        </authorList>
    </citation>
    <scope>NUCLEOTIDE SEQUENCE [LARGE SCALE GENOMIC DNA]</scope>
</reference>
<evidence type="ECO:0000256" key="1">
    <source>
        <dbReference type="SAM" id="MobiDB-lite"/>
    </source>
</evidence>
<keyword evidence="3" id="KW-1185">Reference proteome</keyword>
<evidence type="ECO:0000313" key="2">
    <source>
        <dbReference type="EMBL" id="GBP77739.1"/>
    </source>
</evidence>
<organism evidence="2 3">
    <name type="scientific">Eumeta variegata</name>
    <name type="common">Bagworm moth</name>
    <name type="synonym">Eumeta japonica</name>
    <dbReference type="NCBI Taxonomy" id="151549"/>
    <lineage>
        <taxon>Eukaryota</taxon>
        <taxon>Metazoa</taxon>
        <taxon>Ecdysozoa</taxon>
        <taxon>Arthropoda</taxon>
        <taxon>Hexapoda</taxon>
        <taxon>Insecta</taxon>
        <taxon>Pterygota</taxon>
        <taxon>Neoptera</taxon>
        <taxon>Endopterygota</taxon>
        <taxon>Lepidoptera</taxon>
        <taxon>Glossata</taxon>
        <taxon>Ditrysia</taxon>
        <taxon>Tineoidea</taxon>
        <taxon>Psychidae</taxon>
        <taxon>Oiketicinae</taxon>
        <taxon>Eumeta</taxon>
    </lineage>
</organism>
<feature type="compositionally biased region" description="Basic residues" evidence="1">
    <location>
        <begin position="19"/>
        <end position="29"/>
    </location>
</feature>